<feature type="transmembrane region" description="Helical" evidence="1">
    <location>
        <begin position="65"/>
        <end position="87"/>
    </location>
</feature>
<name>A0A1I2QNW4_9BACT</name>
<accession>A0A1I2QNW4</accession>
<evidence type="ECO:0000313" key="3">
    <source>
        <dbReference type="Proteomes" id="UP000199642"/>
    </source>
</evidence>
<dbReference type="EMBL" id="FOPC01000002">
    <property type="protein sequence ID" value="SFG30285.1"/>
    <property type="molecule type" value="Genomic_DNA"/>
</dbReference>
<proteinExistence type="predicted"/>
<evidence type="ECO:0000313" key="2">
    <source>
        <dbReference type="EMBL" id="SFG30285.1"/>
    </source>
</evidence>
<dbReference type="Proteomes" id="UP000199642">
    <property type="component" value="Unassembled WGS sequence"/>
</dbReference>
<evidence type="ECO:0008006" key="4">
    <source>
        <dbReference type="Google" id="ProtNLM"/>
    </source>
</evidence>
<dbReference type="STRING" id="435880.SAMN04487988_102382"/>
<protein>
    <recommendedName>
        <fullName evidence="4">2TM domain-containing protein</fullName>
    </recommendedName>
</protein>
<gene>
    <name evidence="2" type="ORF">SAMN04487988_102382</name>
</gene>
<keyword evidence="1" id="KW-1133">Transmembrane helix</keyword>
<keyword evidence="3" id="KW-1185">Reference proteome</keyword>
<reference evidence="3" key="1">
    <citation type="submission" date="2016-10" db="EMBL/GenBank/DDBJ databases">
        <authorList>
            <person name="Varghese N."/>
            <person name="Submissions S."/>
        </authorList>
    </citation>
    <scope>NUCLEOTIDE SEQUENCE [LARGE SCALE GENOMIC DNA]</scope>
    <source>
        <strain evidence="3">DSM 19315</strain>
    </source>
</reference>
<keyword evidence="1" id="KW-0472">Membrane</keyword>
<sequence>MEMIKNKQKKMNQPTSKLFSSRFTELGLFLKVQAWFIILATVVGMLIHGYIGINQGFDWAYLTDYRTYINLVFSMITWGLVLYFAFWKYNPNFRTKMREKFESKN</sequence>
<organism evidence="2 3">
    <name type="scientific">Algoriphagus hitonicola</name>
    <dbReference type="NCBI Taxonomy" id="435880"/>
    <lineage>
        <taxon>Bacteria</taxon>
        <taxon>Pseudomonadati</taxon>
        <taxon>Bacteroidota</taxon>
        <taxon>Cytophagia</taxon>
        <taxon>Cytophagales</taxon>
        <taxon>Cyclobacteriaceae</taxon>
        <taxon>Algoriphagus</taxon>
    </lineage>
</organism>
<feature type="transmembrane region" description="Helical" evidence="1">
    <location>
        <begin position="32"/>
        <end position="53"/>
    </location>
</feature>
<evidence type="ECO:0000256" key="1">
    <source>
        <dbReference type="SAM" id="Phobius"/>
    </source>
</evidence>
<keyword evidence="1" id="KW-0812">Transmembrane</keyword>
<dbReference type="AlphaFoldDB" id="A0A1I2QNW4"/>